<dbReference type="PANTHER" id="PTHR48044">
    <property type="entry name" value="GLYCOSYLTRANSFERASE"/>
    <property type="match status" value="1"/>
</dbReference>
<feature type="domain" description="Glycosyltransferase N-terminal" evidence="8">
    <location>
        <begin position="9"/>
        <end position="242"/>
    </location>
</feature>
<evidence type="ECO:0000256" key="7">
    <source>
        <dbReference type="RuleBase" id="RU362057"/>
    </source>
</evidence>
<dbReference type="CDD" id="cd03784">
    <property type="entry name" value="GT1_Gtf-like"/>
    <property type="match status" value="1"/>
</dbReference>
<dbReference type="FunFam" id="3.40.50.2000:FF:000117">
    <property type="entry name" value="Glycosyltransferase"/>
    <property type="match status" value="1"/>
</dbReference>
<dbReference type="STRING" id="40148.A0A0E0ANU3"/>
<evidence type="ECO:0000313" key="10">
    <source>
        <dbReference type="Proteomes" id="UP000026961"/>
    </source>
</evidence>
<dbReference type="AlphaFoldDB" id="A0A0E0ANU3"/>
<evidence type="ECO:0000259" key="8">
    <source>
        <dbReference type="Pfam" id="PF26168"/>
    </source>
</evidence>
<proteinExistence type="inferred from homology"/>
<dbReference type="Gramene" id="OGLUM07G25210.1">
    <property type="protein sequence ID" value="OGLUM07G25210.1"/>
    <property type="gene ID" value="OGLUM07G25210"/>
</dbReference>
<comment type="similarity">
    <text evidence="1 6">Belongs to the UDP-glycosyltransferase family.</text>
</comment>
<dbReference type="InterPro" id="IPR035595">
    <property type="entry name" value="UDP_glycos_trans_CS"/>
</dbReference>
<evidence type="ECO:0000313" key="9">
    <source>
        <dbReference type="EnsemblPlants" id="OGLUM07G25210.1"/>
    </source>
</evidence>
<accession>A0A0E0ANU3</accession>
<dbReference type="Pfam" id="PF00201">
    <property type="entry name" value="UDPGT"/>
    <property type="match status" value="1"/>
</dbReference>
<keyword evidence="3 6" id="KW-0808">Transferase</keyword>
<dbReference type="HOGENOM" id="CLU_001724_2_1_1"/>
<dbReference type="InterPro" id="IPR058980">
    <property type="entry name" value="Glyco_transf_N"/>
</dbReference>
<dbReference type="Proteomes" id="UP000026961">
    <property type="component" value="Chromosome 7"/>
</dbReference>
<keyword evidence="10" id="KW-1185">Reference proteome</keyword>
<dbReference type="InterPro" id="IPR002213">
    <property type="entry name" value="UDP_glucos_trans"/>
</dbReference>
<dbReference type="FunFam" id="3.40.50.2000:FF:000060">
    <property type="entry name" value="Glycosyltransferase"/>
    <property type="match status" value="1"/>
</dbReference>
<dbReference type="SUPFAM" id="SSF53756">
    <property type="entry name" value="UDP-Glycosyltransferase/glycogen phosphorylase"/>
    <property type="match status" value="1"/>
</dbReference>
<evidence type="ECO:0000256" key="2">
    <source>
        <dbReference type="ARBA" id="ARBA00022676"/>
    </source>
</evidence>
<sequence>MEDSAAAAAVAVVTVPFPTQGHLNQLLHLSMLLASRGLAVHYAAPEPHLREARARVHGWDAAGALRLAAVRFRALNIPGGYASPPPDPSSPFPGHMMPLLEAFCDGARTPLAALLRELSACHRRVVVLHDRMAAFAAVEAARIPNGEALGVHCLAASYNVGWVYPAHRLLVEHGLVFHPPDACTTKEFVALAKRMGQERRRAAVAGMVVNTCRALEGEFLDVLAQIPSSDGDKLFAVGPLSPVLPDTRARGSPEESARPRHECLSWLDKQPPSSVLYISFGTTSTLRGEQIRELAAAVRRSGQRFIWALRDADRADMDTREAEAAVHGARLAEAAGGLREEIARGVGVVVTGWAPQLEILAHGATAAFMSHCGWNSVVESMSHGKPVLAWPMHSDQPWDAELVCKYLGAGVLVRPWEERHDVTPAAAIREAIERAMASGDGAALRARAAAIGEAVRAAVAEGGSLRQDMDDLVAYLTR</sequence>
<reference evidence="9" key="2">
    <citation type="submission" date="2018-05" db="EMBL/GenBank/DDBJ databases">
        <title>OgluRS3 (Oryza glumaepatula Reference Sequence Version 3).</title>
        <authorList>
            <person name="Zhang J."/>
            <person name="Kudrna D."/>
            <person name="Lee S."/>
            <person name="Talag J."/>
            <person name="Welchert J."/>
            <person name="Wing R.A."/>
        </authorList>
    </citation>
    <scope>NUCLEOTIDE SEQUENCE [LARGE SCALE GENOMIC DNA]</scope>
</reference>
<dbReference type="eggNOG" id="KOG1192">
    <property type="taxonomic scope" value="Eukaryota"/>
</dbReference>
<dbReference type="EC" id="2.4.1.-" evidence="7"/>
<evidence type="ECO:0000256" key="4">
    <source>
        <dbReference type="ARBA" id="ARBA00052929"/>
    </source>
</evidence>
<keyword evidence="2 6" id="KW-0328">Glycosyltransferase</keyword>
<evidence type="ECO:0000256" key="1">
    <source>
        <dbReference type="ARBA" id="ARBA00009995"/>
    </source>
</evidence>
<evidence type="ECO:0000256" key="5">
    <source>
        <dbReference type="ARBA" id="ARBA00057380"/>
    </source>
</evidence>
<dbReference type="Pfam" id="PF26168">
    <property type="entry name" value="Glyco_transf_N"/>
    <property type="match status" value="1"/>
</dbReference>
<dbReference type="PROSITE" id="PS00375">
    <property type="entry name" value="UDPGT"/>
    <property type="match status" value="1"/>
</dbReference>
<evidence type="ECO:0000256" key="3">
    <source>
        <dbReference type="ARBA" id="ARBA00022679"/>
    </source>
</evidence>
<dbReference type="GO" id="GO:0050502">
    <property type="term" value="F:cis-zeatin O-beta-D-glucosyltransferase activity"/>
    <property type="evidence" value="ECO:0007669"/>
    <property type="project" value="UniProtKB-EC"/>
</dbReference>
<dbReference type="EnsemblPlants" id="OGLUM07G25210.1">
    <property type="protein sequence ID" value="OGLUM07G25210.1"/>
    <property type="gene ID" value="OGLUM07G25210"/>
</dbReference>
<protein>
    <recommendedName>
        <fullName evidence="7">Glycosyltransferase</fullName>
        <ecNumber evidence="7">2.4.1.-</ecNumber>
    </recommendedName>
</protein>
<dbReference type="Gene3D" id="3.40.50.2000">
    <property type="entry name" value="Glycogen Phosphorylase B"/>
    <property type="match status" value="2"/>
</dbReference>
<name>A0A0E0ANU3_9ORYZ</name>
<dbReference type="PANTHER" id="PTHR48044:SF59">
    <property type="entry name" value="GLYCOSYLTRANSFERASE"/>
    <property type="match status" value="1"/>
</dbReference>
<comment type="function">
    <text evidence="5">Utilizes UDP-glucose as the sugar donor and catalyzes the formation of O-beta-D-glucosyl-cis-zeatin from cis-zeatin. May regulate active versus storage forms of cytokinins and could have an impact on seed growth.</text>
</comment>
<reference evidence="9" key="1">
    <citation type="submission" date="2015-04" db="UniProtKB">
        <authorList>
            <consortium name="EnsemblPlants"/>
        </authorList>
    </citation>
    <scope>IDENTIFICATION</scope>
</reference>
<organism evidence="9">
    <name type="scientific">Oryza glumipatula</name>
    <dbReference type="NCBI Taxonomy" id="40148"/>
    <lineage>
        <taxon>Eukaryota</taxon>
        <taxon>Viridiplantae</taxon>
        <taxon>Streptophyta</taxon>
        <taxon>Embryophyta</taxon>
        <taxon>Tracheophyta</taxon>
        <taxon>Spermatophyta</taxon>
        <taxon>Magnoliopsida</taxon>
        <taxon>Liliopsida</taxon>
        <taxon>Poales</taxon>
        <taxon>Poaceae</taxon>
        <taxon>BOP clade</taxon>
        <taxon>Oryzoideae</taxon>
        <taxon>Oryzeae</taxon>
        <taxon>Oryzinae</taxon>
        <taxon>Oryza</taxon>
    </lineage>
</organism>
<dbReference type="GO" id="GO:0080036">
    <property type="term" value="P:regulation of cytokinin-activated signaling pathway"/>
    <property type="evidence" value="ECO:0007669"/>
    <property type="project" value="UniProtKB-ARBA"/>
</dbReference>
<comment type="catalytic activity">
    <reaction evidence="4">
        <text>cis-zeatin + UDP-alpha-D-glucose = O-beta-D-glucosyl-cis-zeatin + UDP + H(+)</text>
        <dbReference type="Rhea" id="RHEA:20681"/>
        <dbReference type="ChEBI" id="CHEBI:15378"/>
        <dbReference type="ChEBI" id="CHEBI:29043"/>
        <dbReference type="ChEBI" id="CHEBI:46570"/>
        <dbReference type="ChEBI" id="CHEBI:58223"/>
        <dbReference type="ChEBI" id="CHEBI:58885"/>
        <dbReference type="EC" id="2.4.1.215"/>
    </reaction>
</comment>
<evidence type="ECO:0000256" key="6">
    <source>
        <dbReference type="RuleBase" id="RU003718"/>
    </source>
</evidence>